<keyword evidence="3 6" id="KW-0812">Transmembrane</keyword>
<feature type="transmembrane region" description="Helical" evidence="6">
    <location>
        <begin position="259"/>
        <end position="281"/>
    </location>
</feature>
<feature type="transmembrane region" description="Helical" evidence="6">
    <location>
        <begin position="170"/>
        <end position="190"/>
    </location>
</feature>
<evidence type="ECO:0000256" key="3">
    <source>
        <dbReference type="ARBA" id="ARBA00022692"/>
    </source>
</evidence>
<evidence type="ECO:0000256" key="1">
    <source>
        <dbReference type="ARBA" id="ARBA00004141"/>
    </source>
</evidence>
<accession>A0A0C3D3E5</accession>
<dbReference type="InterPro" id="IPR020846">
    <property type="entry name" value="MFS_dom"/>
</dbReference>
<sequence>MAYFICGSSVSKIVGSLVASGIIATMDGIFGFAAWRWLFFVEGAATCILAIPAFYLVPDFPTSPASWLTAEERRLAQARMIEDVHGLEPSCTKQSGLVEAFTDWTVWWLAIALTFLNVSLSFGDFIPTLALTMGYSESITLLLCAPPWVLGVTTAILIMRHSDATKDRFWHIFGPVSLAFAGFVIGSLTMNTSIRYLSLFLMAQSTVTYSILLAWVSNSIPEPSKRAVALAVVASVAGLGDIGAPYIWPSVWGPTYSKSYMICMLLATLCILILWVYRLYLAGLNKKAEMKEYTLGLPRGFRYIT</sequence>
<evidence type="ECO:0000256" key="6">
    <source>
        <dbReference type="SAM" id="Phobius"/>
    </source>
</evidence>
<feature type="transmembrane region" description="Helical" evidence="6">
    <location>
        <begin position="12"/>
        <end position="31"/>
    </location>
</feature>
<protein>
    <recommendedName>
        <fullName evidence="7">Major facilitator superfamily (MFS) profile domain-containing protein</fullName>
    </recommendedName>
</protein>
<evidence type="ECO:0000313" key="9">
    <source>
        <dbReference type="Proteomes" id="UP000053989"/>
    </source>
</evidence>
<dbReference type="PANTHER" id="PTHR43791">
    <property type="entry name" value="PERMEASE-RELATED"/>
    <property type="match status" value="1"/>
</dbReference>
<dbReference type="GO" id="GO:0022857">
    <property type="term" value="F:transmembrane transporter activity"/>
    <property type="evidence" value="ECO:0007669"/>
    <property type="project" value="InterPro"/>
</dbReference>
<keyword evidence="5 6" id="KW-0472">Membrane</keyword>
<proteinExistence type="predicted"/>
<keyword evidence="9" id="KW-1185">Reference proteome</keyword>
<feature type="transmembrane region" description="Helical" evidence="6">
    <location>
        <begin position="228"/>
        <end position="247"/>
    </location>
</feature>
<dbReference type="Pfam" id="PF07690">
    <property type="entry name" value="MFS_1"/>
    <property type="match status" value="1"/>
</dbReference>
<evidence type="ECO:0000256" key="2">
    <source>
        <dbReference type="ARBA" id="ARBA00022448"/>
    </source>
</evidence>
<dbReference type="AlphaFoldDB" id="A0A0C3D3E5"/>
<dbReference type="Proteomes" id="UP000053989">
    <property type="component" value="Unassembled WGS sequence"/>
</dbReference>
<dbReference type="PANTHER" id="PTHR43791:SF6">
    <property type="entry name" value="TRANSPORTER, PUTATIVE (AFU_ORTHOLOGUE AFUA_1G16690)-RELATED"/>
    <property type="match status" value="1"/>
</dbReference>
<dbReference type="InParanoid" id="A0A0C3D3E5"/>
<keyword evidence="4 6" id="KW-1133">Transmembrane helix</keyword>
<dbReference type="InterPro" id="IPR011701">
    <property type="entry name" value="MFS"/>
</dbReference>
<feature type="domain" description="Major facilitator superfamily (MFS) profile" evidence="7">
    <location>
        <begin position="1"/>
        <end position="282"/>
    </location>
</feature>
<evidence type="ECO:0000259" key="7">
    <source>
        <dbReference type="PROSITE" id="PS50850"/>
    </source>
</evidence>
<gene>
    <name evidence="8" type="ORF">SCLCIDRAFT_1225236</name>
</gene>
<keyword evidence="2" id="KW-0813">Transport</keyword>
<organism evidence="8 9">
    <name type="scientific">Scleroderma citrinum Foug A</name>
    <dbReference type="NCBI Taxonomy" id="1036808"/>
    <lineage>
        <taxon>Eukaryota</taxon>
        <taxon>Fungi</taxon>
        <taxon>Dikarya</taxon>
        <taxon>Basidiomycota</taxon>
        <taxon>Agaricomycotina</taxon>
        <taxon>Agaricomycetes</taxon>
        <taxon>Agaricomycetidae</taxon>
        <taxon>Boletales</taxon>
        <taxon>Sclerodermatineae</taxon>
        <taxon>Sclerodermataceae</taxon>
        <taxon>Scleroderma</taxon>
    </lineage>
</organism>
<dbReference type="FunFam" id="1.20.1250.20:FF:000013">
    <property type="entry name" value="MFS general substrate transporter"/>
    <property type="match status" value="1"/>
</dbReference>
<dbReference type="HOGENOM" id="CLU_001265_0_6_1"/>
<feature type="transmembrane region" description="Helical" evidence="6">
    <location>
        <begin position="196"/>
        <end position="216"/>
    </location>
</feature>
<feature type="transmembrane region" description="Helical" evidence="6">
    <location>
        <begin position="106"/>
        <end position="126"/>
    </location>
</feature>
<evidence type="ECO:0000313" key="8">
    <source>
        <dbReference type="EMBL" id="KIM50596.1"/>
    </source>
</evidence>
<comment type="subcellular location">
    <subcellularLocation>
        <location evidence="1">Membrane</location>
        <topology evidence="1">Multi-pass membrane protein</topology>
    </subcellularLocation>
</comment>
<dbReference type="InterPro" id="IPR036259">
    <property type="entry name" value="MFS_trans_sf"/>
</dbReference>
<evidence type="ECO:0000256" key="5">
    <source>
        <dbReference type="ARBA" id="ARBA00023136"/>
    </source>
</evidence>
<feature type="transmembrane region" description="Helical" evidence="6">
    <location>
        <begin position="37"/>
        <end position="57"/>
    </location>
</feature>
<dbReference type="SUPFAM" id="SSF103473">
    <property type="entry name" value="MFS general substrate transporter"/>
    <property type="match status" value="1"/>
</dbReference>
<dbReference type="PROSITE" id="PS50850">
    <property type="entry name" value="MFS"/>
    <property type="match status" value="1"/>
</dbReference>
<dbReference type="OrthoDB" id="2985014at2759"/>
<dbReference type="Gene3D" id="1.20.1250.20">
    <property type="entry name" value="MFS general substrate transporter like domains"/>
    <property type="match status" value="1"/>
</dbReference>
<reference evidence="9" key="2">
    <citation type="submission" date="2015-01" db="EMBL/GenBank/DDBJ databases">
        <title>Evolutionary Origins and Diversification of the Mycorrhizal Mutualists.</title>
        <authorList>
            <consortium name="DOE Joint Genome Institute"/>
            <consortium name="Mycorrhizal Genomics Consortium"/>
            <person name="Kohler A."/>
            <person name="Kuo A."/>
            <person name="Nagy L.G."/>
            <person name="Floudas D."/>
            <person name="Copeland A."/>
            <person name="Barry K.W."/>
            <person name="Cichocki N."/>
            <person name="Veneault-Fourrey C."/>
            <person name="LaButti K."/>
            <person name="Lindquist E.A."/>
            <person name="Lipzen A."/>
            <person name="Lundell T."/>
            <person name="Morin E."/>
            <person name="Murat C."/>
            <person name="Riley R."/>
            <person name="Ohm R."/>
            <person name="Sun H."/>
            <person name="Tunlid A."/>
            <person name="Henrissat B."/>
            <person name="Grigoriev I.V."/>
            <person name="Hibbett D.S."/>
            <person name="Martin F."/>
        </authorList>
    </citation>
    <scope>NUCLEOTIDE SEQUENCE [LARGE SCALE GENOMIC DNA]</scope>
    <source>
        <strain evidence="9">Foug A</strain>
    </source>
</reference>
<reference evidence="8 9" key="1">
    <citation type="submission" date="2014-04" db="EMBL/GenBank/DDBJ databases">
        <authorList>
            <consortium name="DOE Joint Genome Institute"/>
            <person name="Kuo A."/>
            <person name="Kohler A."/>
            <person name="Nagy L.G."/>
            <person name="Floudas D."/>
            <person name="Copeland A."/>
            <person name="Barry K.W."/>
            <person name="Cichocki N."/>
            <person name="Veneault-Fourrey C."/>
            <person name="LaButti K."/>
            <person name="Lindquist E.A."/>
            <person name="Lipzen A."/>
            <person name="Lundell T."/>
            <person name="Morin E."/>
            <person name="Murat C."/>
            <person name="Sun H."/>
            <person name="Tunlid A."/>
            <person name="Henrissat B."/>
            <person name="Grigoriev I.V."/>
            <person name="Hibbett D.S."/>
            <person name="Martin F."/>
            <person name="Nordberg H.P."/>
            <person name="Cantor M.N."/>
            <person name="Hua S.X."/>
        </authorList>
    </citation>
    <scope>NUCLEOTIDE SEQUENCE [LARGE SCALE GENOMIC DNA]</scope>
    <source>
        <strain evidence="8 9">Foug A</strain>
    </source>
</reference>
<dbReference type="GO" id="GO:0016020">
    <property type="term" value="C:membrane"/>
    <property type="evidence" value="ECO:0007669"/>
    <property type="project" value="UniProtKB-SubCell"/>
</dbReference>
<feature type="transmembrane region" description="Helical" evidence="6">
    <location>
        <begin position="138"/>
        <end position="158"/>
    </location>
</feature>
<name>A0A0C3D3E5_9AGAM</name>
<dbReference type="STRING" id="1036808.A0A0C3D3E5"/>
<evidence type="ECO:0000256" key="4">
    <source>
        <dbReference type="ARBA" id="ARBA00022989"/>
    </source>
</evidence>
<dbReference type="EMBL" id="KN822371">
    <property type="protein sequence ID" value="KIM50596.1"/>
    <property type="molecule type" value="Genomic_DNA"/>
</dbReference>